<feature type="region of interest" description="Disordered" evidence="1">
    <location>
        <begin position="1"/>
        <end position="227"/>
    </location>
</feature>
<sequence length="1876" mass="205040">MTQQSLFTLDVVEEDGGRDGDARGNSRRGSHDLPEPSAGEAGGPPGSGAGDDVRPDRGIDPGRGRPAGPADAGRWDSRGDRTHRAASGLPDDGRDRAHREDAGDPHGDGRTALQPDHLTRRQTTQGSRTSSAQPSLFDDLPDLTPRSTTAEPAPDNRRRRGQRRTRKQAPQAESGQLSLMDFDQPTPIEAVDPGGAPLPERPKPNDSDTQPPANVDFDPPAEVTVPSGPVARAEANLAALETLRRIEAEDRPATSAEQQILAGWSSWGALPGVFENDAAWASVRDRLREVLSEEELAAARRTVLNAHYTDPAVIRHVWRTVSELGFTGGRVLEPGCGSGNFIGHAPASADMVGVELDPITARIAERLYPSATIRTEGFEDTRLPEGSFMAAVGNVPFGGFSVFDPVYNAAGHNIHDHFIIKSLRMTVPGGLVAVLTSAGTMDKLKPAARRDMHAHGDLVGAVRLPSGAMSRVAGTDVVVDLLVLRRRRDDEAPTVFSDAWEHSVQAAVDGGTVRINQWFVDHPDLVLGTLQVGRGLYRADEMRVAPGSRDLDTALGEAIDTLVADARTRGLTFTAKPGDERSTEQTSSIELVERDRPPKPGTIAATPSGGFARYTVDRGWIEHEVPTTQAAELRELLALRDETLALIDAQATWADPGEVMARRARLNRLYDSYVERHGPINRYKLVQPKRDGAARQKRRPPFGGMRKHDPDFQAIAALELFDEDTGECRKAPVFTVDVIHPREPARGADTPADAVAISLDETGRIDVDRIAELLGLEPVQAWDAVQAEGLAFIDPASGQAQPAARYLSGNVREKLRIAREHAADPDGKRWQPNIDALERVQPPDLVPGEISVKPGVTWIPASDYEAFVTEVFEIPASRVDISYEPELGKWLLDVPRWSRTAPSVTTTWGTNRRDAVALLDASMNNTPVEIRFPYDEGGGRDVQATLAAQEKKDAIDRRFAEWVFADPVRATRLCEEYNRRFNSIVPPAYDGSALTLPGLGEAFCPRKHQRDAVARVIAESSVLLDHVVGAGKTGTMIMAGMELRRLGLARQPWYVVPNHLVEQFSREFTQWYPTADLLVGSSGMTPAERREFVAVSATSEWDAVIVPQSVFKQIPVSPDTEATYLEAELARIEEAKHAASTASSSRVRAKELEKALAKGKTRLANLRAGAGRDTGINFERTGCDYLFIDEAHHFKNKRIASGVREFDNTTNPSQQAEDLAVKLQVLRARNSAKVATFATATPVANSLREMYVMQAYLAPDQLEAAGVATFDTWAANFTRAVAALETDVTGSGFRMHTRIATFVNTPELLEMFRQFADVVARDDLDLPLPALVGGSRRPVITAPSDEVAVYQSDLEKRADRVRSRAVQPDEDNMLKVVNDGRKAALDPRLVDLPADPDGGRVTAVATEIMRIHCDHANDVFTDPAGQPYPRTGALQIVFCDRSTPTGNGWNFYTELRDQLTHAGLDPAAVRFIHEARNDAERGELFEACRDGRVSVLIGSTEKMGTGVNVQARAIALHHVDCPWRPADLEQREGRVIRQGNQNCEVEILGYATEGSLDVYMWQTVERKQKFIAQLRAGGQVSRTVDDIGDADAISYAEFKAASSGNPLILEREELVATISRLAALERAHHDEQRRLQFDARQAQRAIESATTDIATLRAALTMRQPTDGDQFAMTISGRRYTARADAGRALFHLIAKAQHEADRFRETDAAVGELGGFHIRVEPNDGLKNVTVSVDGIPNASTNVSADEIGGENPGYGLVRRLEGHIIRIDDALDERTEAWRKQRTRAEQITALLGTPFYRAYELNEAKERLADVEKELAVLDHPPPGAGEPAAQSVVQPEGDMYPLSRSSDLRPMEATVRESSGIPHSAATHPPQM</sequence>
<dbReference type="SUPFAM" id="SSF52540">
    <property type="entry name" value="P-loop containing nucleoside triphosphate hydrolases"/>
    <property type="match status" value="2"/>
</dbReference>
<dbReference type="Pfam" id="PF04851">
    <property type="entry name" value="ResIII"/>
    <property type="match status" value="1"/>
</dbReference>
<feature type="compositionally biased region" description="Gly residues" evidence="1">
    <location>
        <begin position="40"/>
        <end position="49"/>
    </location>
</feature>
<protein>
    <submittedName>
        <fullName evidence="4">DEAD/DEAH box helicase family protein</fullName>
    </submittedName>
</protein>
<dbReference type="SMART" id="SM00487">
    <property type="entry name" value="DEXDc"/>
    <property type="match status" value="1"/>
</dbReference>
<dbReference type="InterPro" id="IPR052933">
    <property type="entry name" value="DNA_Protect_Modify"/>
</dbReference>
<feature type="compositionally biased region" description="Basic and acidic residues" evidence="1">
    <location>
        <begin position="91"/>
        <end position="109"/>
    </location>
</feature>
<dbReference type="InterPro" id="IPR029063">
    <property type="entry name" value="SAM-dependent_MTases_sf"/>
</dbReference>
<evidence type="ECO:0000313" key="5">
    <source>
        <dbReference type="Proteomes" id="UP000475214"/>
    </source>
</evidence>
<dbReference type="GO" id="GO:0005524">
    <property type="term" value="F:ATP binding"/>
    <property type="evidence" value="ECO:0007669"/>
    <property type="project" value="InterPro"/>
</dbReference>
<dbReference type="PANTHER" id="PTHR41313:SF1">
    <property type="entry name" value="DNA METHYLASE ADENINE-SPECIFIC DOMAIN-CONTAINING PROTEIN"/>
    <property type="match status" value="1"/>
</dbReference>
<dbReference type="InterPro" id="IPR006935">
    <property type="entry name" value="Helicase/UvrB_N"/>
</dbReference>
<reference evidence="4 5" key="1">
    <citation type="submission" date="2020-02" db="EMBL/GenBank/DDBJ databases">
        <authorList>
            <person name="Li X.-J."/>
            <person name="Han X.-M."/>
        </authorList>
    </citation>
    <scope>NUCLEOTIDE SEQUENCE [LARGE SCALE GENOMIC DNA]</scope>
    <source>
        <strain evidence="4 5">CCTCC AB 2017055</strain>
    </source>
</reference>
<dbReference type="GO" id="GO:0004386">
    <property type="term" value="F:helicase activity"/>
    <property type="evidence" value="ECO:0007669"/>
    <property type="project" value="UniProtKB-KW"/>
</dbReference>
<feature type="compositionally biased region" description="Basic and acidic residues" evidence="1">
    <location>
        <begin position="73"/>
        <end position="83"/>
    </location>
</feature>
<feature type="compositionally biased region" description="Low complexity" evidence="1">
    <location>
        <begin position="121"/>
        <end position="133"/>
    </location>
</feature>
<evidence type="ECO:0000313" key="4">
    <source>
        <dbReference type="EMBL" id="NEE01189.1"/>
    </source>
</evidence>
<feature type="domain" description="Helicase C-terminal" evidence="3">
    <location>
        <begin position="1453"/>
        <end position="1539"/>
    </location>
</feature>
<keyword evidence="4" id="KW-0347">Helicase</keyword>
<keyword evidence="5" id="KW-1185">Reference proteome</keyword>
<evidence type="ECO:0000259" key="3">
    <source>
        <dbReference type="SMART" id="SM00490"/>
    </source>
</evidence>
<gene>
    <name evidence="4" type="ORF">G1H10_13530</name>
</gene>
<evidence type="ECO:0000256" key="1">
    <source>
        <dbReference type="SAM" id="MobiDB-lite"/>
    </source>
</evidence>
<dbReference type="InterPro" id="IPR001650">
    <property type="entry name" value="Helicase_C-like"/>
</dbReference>
<name>A0A6L9S7V2_9ACTN</name>
<dbReference type="InterPro" id="IPR027417">
    <property type="entry name" value="P-loop_NTPase"/>
</dbReference>
<feature type="region of interest" description="Disordered" evidence="1">
    <location>
        <begin position="1821"/>
        <end position="1876"/>
    </location>
</feature>
<feature type="compositionally biased region" description="Basic and acidic residues" evidence="1">
    <location>
        <begin position="15"/>
        <end position="34"/>
    </location>
</feature>
<evidence type="ECO:0000259" key="2">
    <source>
        <dbReference type="SMART" id="SM00487"/>
    </source>
</evidence>
<feature type="compositionally biased region" description="Basic and acidic residues" evidence="1">
    <location>
        <begin position="51"/>
        <end position="63"/>
    </location>
</feature>
<comment type="caution">
    <text evidence="4">The sequence shown here is derived from an EMBL/GenBank/DDBJ whole genome shotgun (WGS) entry which is preliminary data.</text>
</comment>
<feature type="compositionally biased region" description="Basic residues" evidence="1">
    <location>
        <begin position="157"/>
        <end position="167"/>
    </location>
</feature>
<dbReference type="Proteomes" id="UP000475214">
    <property type="component" value="Unassembled WGS sequence"/>
</dbReference>
<accession>A0A6L9S7V2</accession>
<dbReference type="Gene3D" id="3.40.50.150">
    <property type="entry name" value="Vaccinia Virus protein VP39"/>
    <property type="match status" value="1"/>
</dbReference>
<dbReference type="SUPFAM" id="SSF53335">
    <property type="entry name" value="S-adenosyl-L-methionine-dependent methyltransferases"/>
    <property type="match status" value="1"/>
</dbReference>
<dbReference type="Pfam" id="PF00271">
    <property type="entry name" value="Helicase_C"/>
    <property type="match status" value="1"/>
</dbReference>
<organism evidence="4 5">
    <name type="scientific">Phytoactinopolyspora halotolerans</name>
    <dbReference type="NCBI Taxonomy" id="1981512"/>
    <lineage>
        <taxon>Bacteria</taxon>
        <taxon>Bacillati</taxon>
        <taxon>Actinomycetota</taxon>
        <taxon>Actinomycetes</taxon>
        <taxon>Jiangellales</taxon>
        <taxon>Jiangellaceae</taxon>
        <taxon>Phytoactinopolyspora</taxon>
    </lineage>
</organism>
<keyword evidence="4" id="KW-0547">Nucleotide-binding</keyword>
<feature type="region of interest" description="Disordered" evidence="1">
    <location>
        <begin position="573"/>
        <end position="602"/>
    </location>
</feature>
<dbReference type="RefSeq" id="WP_163738330.1">
    <property type="nucleotide sequence ID" value="NZ_JAAGOA010000008.1"/>
</dbReference>
<keyword evidence="4" id="KW-0378">Hydrolase</keyword>
<dbReference type="SMART" id="SM00490">
    <property type="entry name" value="HELICc"/>
    <property type="match status" value="1"/>
</dbReference>
<dbReference type="PANTHER" id="PTHR41313">
    <property type="entry name" value="ADENINE-SPECIFIC METHYLTRANSFERASE"/>
    <property type="match status" value="1"/>
</dbReference>
<dbReference type="EMBL" id="JAAGOA010000008">
    <property type="protein sequence ID" value="NEE01189.1"/>
    <property type="molecule type" value="Genomic_DNA"/>
</dbReference>
<dbReference type="GO" id="GO:0003677">
    <property type="term" value="F:DNA binding"/>
    <property type="evidence" value="ECO:0007669"/>
    <property type="project" value="InterPro"/>
</dbReference>
<dbReference type="InterPro" id="IPR014001">
    <property type="entry name" value="Helicase_ATP-bd"/>
</dbReference>
<dbReference type="CDD" id="cd02440">
    <property type="entry name" value="AdoMet_MTases"/>
    <property type="match status" value="1"/>
</dbReference>
<dbReference type="GO" id="GO:0016787">
    <property type="term" value="F:hydrolase activity"/>
    <property type="evidence" value="ECO:0007669"/>
    <property type="project" value="InterPro"/>
</dbReference>
<feature type="domain" description="Helicase ATP-binding" evidence="2">
    <location>
        <begin position="1001"/>
        <end position="1273"/>
    </location>
</feature>
<keyword evidence="4" id="KW-0067">ATP-binding</keyword>
<dbReference type="Gene3D" id="3.40.50.300">
    <property type="entry name" value="P-loop containing nucleotide triphosphate hydrolases"/>
    <property type="match status" value="2"/>
</dbReference>
<proteinExistence type="predicted"/>